<dbReference type="InterPro" id="IPR020843">
    <property type="entry name" value="ER"/>
</dbReference>
<dbReference type="InterPro" id="IPR013154">
    <property type="entry name" value="ADH-like_N"/>
</dbReference>
<dbReference type="InterPro" id="IPR052711">
    <property type="entry name" value="Zinc_ADH-like"/>
</dbReference>
<protein>
    <submittedName>
        <fullName evidence="2">Zinc-binding dehydrogenase</fullName>
    </submittedName>
</protein>
<dbReference type="RefSeq" id="WP_166151362.1">
    <property type="nucleotide sequence ID" value="NZ_JAANYN010000016.1"/>
</dbReference>
<dbReference type="SMART" id="SM00829">
    <property type="entry name" value="PKS_ER"/>
    <property type="match status" value="1"/>
</dbReference>
<dbReference type="SUPFAM" id="SSF51735">
    <property type="entry name" value="NAD(P)-binding Rossmann-fold domains"/>
    <property type="match status" value="1"/>
</dbReference>
<sequence length="332" mass="36051">MKCIVLDSNHPDGISLVDLKEPVPGRQELKIKIKAAALNHRDQWCRQRKYPNLKDGIILGSDGSGTVVEAGKGVDPNWIGKEVLINPANNWGNNPSAQGADFSILGMPNHGTLAEYICVKMDRVHEKPSHLDDFQAAALPLAGLTAFRALVYQGHLNKEDKVLVTGFGGGVAQMAVQIALSSGAKVSVSSGEHWKLEKALEMGVGAGYNYKADWINEAKTADRGFDLIIDSAMGNTMNDLIEVARPGGRIVVYGATLGNPGEIDARKIFWKQLSIQGSTMGSDLDFKKMLEWVALHKIIPLVDEVFPLENAVAAFDKMKNSQQLGKLVLKID</sequence>
<dbReference type="Pfam" id="PF00107">
    <property type="entry name" value="ADH_zinc_N"/>
    <property type="match status" value="1"/>
</dbReference>
<feature type="domain" description="Enoyl reductase (ER)" evidence="1">
    <location>
        <begin position="9"/>
        <end position="329"/>
    </location>
</feature>
<gene>
    <name evidence="2" type="ORF">G9Q97_23135</name>
</gene>
<dbReference type="InterPro" id="IPR013149">
    <property type="entry name" value="ADH-like_C"/>
</dbReference>
<accession>A0ABX0HH48</accession>
<dbReference type="Proteomes" id="UP000649799">
    <property type="component" value="Unassembled WGS sequence"/>
</dbReference>
<dbReference type="SUPFAM" id="SSF50129">
    <property type="entry name" value="GroES-like"/>
    <property type="match status" value="1"/>
</dbReference>
<dbReference type="InterPro" id="IPR036291">
    <property type="entry name" value="NAD(P)-bd_dom_sf"/>
</dbReference>
<dbReference type="Gene3D" id="3.40.50.720">
    <property type="entry name" value="NAD(P)-binding Rossmann-like Domain"/>
    <property type="match status" value="1"/>
</dbReference>
<dbReference type="InterPro" id="IPR011032">
    <property type="entry name" value="GroES-like_sf"/>
</dbReference>
<evidence type="ECO:0000259" key="1">
    <source>
        <dbReference type="SMART" id="SM00829"/>
    </source>
</evidence>
<evidence type="ECO:0000313" key="2">
    <source>
        <dbReference type="EMBL" id="NHE59711.1"/>
    </source>
</evidence>
<dbReference type="EMBL" id="JAANYN010000016">
    <property type="protein sequence ID" value="NHE59711.1"/>
    <property type="molecule type" value="Genomic_DNA"/>
</dbReference>
<proteinExistence type="predicted"/>
<dbReference type="PANTHER" id="PTHR45033:SF3">
    <property type="entry name" value="DEHYDROGENASE, PUTATIVE (AFU_ORTHOLOGUE AFUA_2G13270)-RELATED"/>
    <property type="match status" value="1"/>
</dbReference>
<reference evidence="2 3" key="1">
    <citation type="submission" date="2020-03" db="EMBL/GenBank/DDBJ databases">
        <title>Cyclobacterium plantarum sp. nov., a marine bacterium isolated from a coastal-marine wetland.</title>
        <authorList>
            <person name="Sanchez-Porro C."/>
            <person name="Ventosa A."/>
            <person name="Amoozegar M."/>
        </authorList>
    </citation>
    <scope>NUCLEOTIDE SEQUENCE [LARGE SCALE GENOMIC DNA]</scope>
    <source>
        <strain evidence="2 3">GBPx2</strain>
    </source>
</reference>
<organism evidence="2 3">
    <name type="scientific">Cyclobacterium plantarum</name>
    <dbReference type="NCBI Taxonomy" id="2716263"/>
    <lineage>
        <taxon>Bacteria</taxon>
        <taxon>Pseudomonadati</taxon>
        <taxon>Bacteroidota</taxon>
        <taxon>Cytophagia</taxon>
        <taxon>Cytophagales</taxon>
        <taxon>Cyclobacteriaceae</taxon>
        <taxon>Cyclobacterium</taxon>
    </lineage>
</organism>
<name>A0ABX0HH48_9BACT</name>
<dbReference type="Gene3D" id="3.90.180.10">
    <property type="entry name" value="Medium-chain alcohol dehydrogenases, catalytic domain"/>
    <property type="match status" value="1"/>
</dbReference>
<dbReference type="Pfam" id="PF08240">
    <property type="entry name" value="ADH_N"/>
    <property type="match status" value="1"/>
</dbReference>
<keyword evidence="3" id="KW-1185">Reference proteome</keyword>
<dbReference type="PANTHER" id="PTHR45033">
    <property type="match status" value="1"/>
</dbReference>
<evidence type="ECO:0000313" key="3">
    <source>
        <dbReference type="Proteomes" id="UP000649799"/>
    </source>
</evidence>
<comment type="caution">
    <text evidence="2">The sequence shown here is derived from an EMBL/GenBank/DDBJ whole genome shotgun (WGS) entry which is preliminary data.</text>
</comment>